<dbReference type="AlphaFoldDB" id="A0A251XGI7"/>
<gene>
    <name evidence="2" type="ORF">CMMCAS07_15230</name>
</gene>
<keyword evidence="3" id="KW-1185">Reference proteome</keyword>
<organism evidence="2 3">
    <name type="scientific">Clavibacter michiganensis subsp. michiganensis</name>
    <dbReference type="NCBI Taxonomy" id="33013"/>
    <lineage>
        <taxon>Bacteria</taxon>
        <taxon>Bacillati</taxon>
        <taxon>Actinomycetota</taxon>
        <taxon>Actinomycetes</taxon>
        <taxon>Micrococcales</taxon>
        <taxon>Microbacteriaceae</taxon>
        <taxon>Clavibacter</taxon>
    </lineage>
</organism>
<dbReference type="Proteomes" id="UP000195062">
    <property type="component" value="Unassembled WGS sequence"/>
</dbReference>
<proteinExistence type="predicted"/>
<accession>A0A251XGI7</accession>
<reference evidence="2 3" key="1">
    <citation type="submission" date="2016-08" db="EMBL/GenBank/DDBJ databases">
        <title>Genome sequence of Clavibacter michiganensis subsp. michiganensis strain CASJ007.</title>
        <authorList>
            <person name="Thapa S.P."/>
            <person name="Coaker G."/>
        </authorList>
    </citation>
    <scope>NUCLEOTIDE SEQUENCE [LARGE SCALE GENOMIC DNA]</scope>
    <source>
        <strain evidence="2">CASJ007</strain>
    </source>
</reference>
<sequence length="68" mass="7501">MREQQRDAASAASRVPYPTTTVRKPSWLTVPYARTSLRSICLRARQPPTSIVATPSETSRTRQPGTSA</sequence>
<feature type="region of interest" description="Disordered" evidence="1">
    <location>
        <begin position="48"/>
        <end position="68"/>
    </location>
</feature>
<name>A0A251XGI7_CLAMM</name>
<evidence type="ECO:0000313" key="3">
    <source>
        <dbReference type="Proteomes" id="UP000195062"/>
    </source>
</evidence>
<evidence type="ECO:0000256" key="1">
    <source>
        <dbReference type="SAM" id="MobiDB-lite"/>
    </source>
</evidence>
<protein>
    <submittedName>
        <fullName evidence="2">Uncharacterized protein</fullName>
    </submittedName>
</protein>
<comment type="caution">
    <text evidence="2">The sequence shown here is derived from an EMBL/GenBank/DDBJ whole genome shotgun (WGS) entry which is preliminary data.</text>
</comment>
<evidence type="ECO:0000313" key="2">
    <source>
        <dbReference type="EMBL" id="OUE01659.1"/>
    </source>
</evidence>
<dbReference type="EMBL" id="MDHH01000003">
    <property type="protein sequence ID" value="OUE01659.1"/>
    <property type="molecule type" value="Genomic_DNA"/>
</dbReference>